<protein>
    <submittedName>
        <fullName evidence="5">Secretion protein HlyD family protein</fullName>
    </submittedName>
</protein>
<dbReference type="Proteomes" id="UP000058114">
    <property type="component" value="Chromosome"/>
</dbReference>
<dbReference type="PANTHER" id="PTHR32347">
    <property type="entry name" value="EFFLUX SYSTEM COMPONENT YKNX-RELATED"/>
    <property type="match status" value="1"/>
</dbReference>
<feature type="coiled-coil region" evidence="3">
    <location>
        <begin position="63"/>
        <end position="123"/>
    </location>
</feature>
<accession>A0A0S2SKZ6</accession>
<reference evidence="5 6" key="2">
    <citation type="journal article" date="2016" name="Genome Announc.">
        <title>Complete Genome Sequence of the Highly Virulent Aeromonas schubertii Strain WL1483, Isolated from Diseased Snakehead Fish (Channa argus) in China.</title>
        <authorList>
            <person name="Liu L."/>
            <person name="Li N."/>
            <person name="Zhang D."/>
            <person name="Fu X."/>
            <person name="Shi C."/>
            <person name="Lin Q."/>
            <person name="Hao G."/>
        </authorList>
    </citation>
    <scope>NUCLEOTIDE SEQUENCE [LARGE SCALE GENOMIC DNA]</scope>
    <source>
        <strain evidence="5 6">WL1483</strain>
    </source>
</reference>
<dbReference type="PROSITE" id="PS51257">
    <property type="entry name" value="PROKAR_LIPOPROTEIN"/>
    <property type="match status" value="1"/>
</dbReference>
<dbReference type="Gene3D" id="2.40.50.100">
    <property type="match status" value="1"/>
</dbReference>
<proteinExistence type="predicted"/>
<dbReference type="RefSeq" id="WP_060587320.1">
    <property type="nucleotide sequence ID" value="NZ_CP013067.1"/>
</dbReference>
<dbReference type="InterPro" id="IPR050465">
    <property type="entry name" value="UPF0194_transport"/>
</dbReference>
<evidence type="ECO:0000256" key="1">
    <source>
        <dbReference type="ARBA" id="ARBA00004196"/>
    </source>
</evidence>
<gene>
    <name evidence="5" type="ORF">WL1483_2982</name>
</gene>
<dbReference type="InterPro" id="IPR059052">
    <property type="entry name" value="HH_YbhG-like"/>
</dbReference>
<dbReference type="AlphaFoldDB" id="A0A0S2SKZ6"/>
<sequence length="314" mass="33847">MRAVSLLLLALLAGCDSPAPHIYGTVERDRLTLTAPVGEQIATQPVREGERVKAGQVLLTLDSRSARAEVDRRQAELAQAEARLAELIKGARSEALGRARAALDGAEAALREAELRYGRTERLLKTQVLTVADFDAARAARDGARASREQAAQSLSELENGTRSEQIDQARAAVAAAKAALTQAHKALADLTLSAARDARVELLPWRVGDRVAAGSQLVGLLAEDAPYVRVYLPAPYLTRLAPGSRVQIRVDGRADPIPGRVRTIRSEPAFTPYYALNERDRARLMYLTDIDIEGGAELPAGLALEVILEEPTP</sequence>
<evidence type="ECO:0000313" key="5">
    <source>
        <dbReference type="EMBL" id="ALP42401.1"/>
    </source>
</evidence>
<organism evidence="5 6">
    <name type="scientific">Aeromonas schubertii</name>
    <dbReference type="NCBI Taxonomy" id="652"/>
    <lineage>
        <taxon>Bacteria</taxon>
        <taxon>Pseudomonadati</taxon>
        <taxon>Pseudomonadota</taxon>
        <taxon>Gammaproteobacteria</taxon>
        <taxon>Aeromonadales</taxon>
        <taxon>Aeromonadaceae</taxon>
        <taxon>Aeromonas</taxon>
    </lineage>
</organism>
<dbReference type="KEGG" id="asr:WL1483_2982"/>
<dbReference type="GO" id="GO:0030313">
    <property type="term" value="C:cell envelope"/>
    <property type="evidence" value="ECO:0007669"/>
    <property type="project" value="UniProtKB-SubCell"/>
</dbReference>
<reference evidence="6" key="1">
    <citation type="submission" date="2015-10" db="EMBL/GenBank/DDBJ databases">
        <title>Complete Genome Sequence of Aeromonas schubertii strain WL1483.</title>
        <authorList>
            <person name="Liu L."/>
        </authorList>
    </citation>
    <scope>NUCLEOTIDE SEQUENCE [LARGE SCALE GENOMIC DNA]</scope>
    <source>
        <strain evidence="6">WL1483</strain>
    </source>
</reference>
<dbReference type="PANTHER" id="PTHR32347:SF29">
    <property type="entry name" value="UPF0194 MEMBRANE PROTEIN YBHG"/>
    <property type="match status" value="1"/>
</dbReference>
<dbReference type="PATRIC" id="fig|652.5.peg.3571"/>
<keyword evidence="2 3" id="KW-0175">Coiled coil</keyword>
<evidence type="ECO:0000313" key="6">
    <source>
        <dbReference type="Proteomes" id="UP000058114"/>
    </source>
</evidence>
<comment type="subcellular location">
    <subcellularLocation>
        <location evidence="1">Cell envelope</location>
    </subcellularLocation>
</comment>
<feature type="domain" description="YbhG-like alpha-helical hairpin" evidence="4">
    <location>
        <begin position="72"/>
        <end position="188"/>
    </location>
</feature>
<evidence type="ECO:0000256" key="2">
    <source>
        <dbReference type="ARBA" id="ARBA00023054"/>
    </source>
</evidence>
<evidence type="ECO:0000256" key="3">
    <source>
        <dbReference type="SAM" id="Coils"/>
    </source>
</evidence>
<evidence type="ECO:0000259" key="4">
    <source>
        <dbReference type="Pfam" id="PF25881"/>
    </source>
</evidence>
<name>A0A0S2SKZ6_9GAMM</name>
<dbReference type="EMBL" id="CP013067">
    <property type="protein sequence ID" value="ALP42401.1"/>
    <property type="molecule type" value="Genomic_DNA"/>
</dbReference>
<dbReference type="SUPFAM" id="SSF111369">
    <property type="entry name" value="HlyD-like secretion proteins"/>
    <property type="match status" value="3"/>
</dbReference>
<dbReference type="Gene3D" id="1.10.287.470">
    <property type="entry name" value="Helix hairpin bin"/>
    <property type="match status" value="2"/>
</dbReference>
<dbReference type="Pfam" id="PF25881">
    <property type="entry name" value="HH_YBHG"/>
    <property type="match status" value="1"/>
</dbReference>